<reference evidence="2 3" key="1">
    <citation type="submission" date="2017-05" db="EMBL/GenBank/DDBJ databases">
        <title>De novo genome assembly of Deniococcus indicus strain DR1.</title>
        <authorList>
            <person name="Chauhan D."/>
            <person name="Yennamalli R.M."/>
            <person name="Priyadarshini R."/>
        </authorList>
    </citation>
    <scope>NUCLEOTIDE SEQUENCE [LARGE SCALE GENOMIC DNA]</scope>
    <source>
        <strain evidence="2 3">DR1</strain>
    </source>
</reference>
<keyword evidence="3" id="KW-1185">Reference proteome</keyword>
<proteinExistence type="predicted"/>
<evidence type="ECO:0000256" key="1">
    <source>
        <dbReference type="SAM" id="SignalP"/>
    </source>
</evidence>
<dbReference type="EMBL" id="NHMK01000024">
    <property type="protein sequence ID" value="OWL94529.1"/>
    <property type="molecule type" value="Genomic_DNA"/>
</dbReference>
<feature type="chain" id="PRO_5013054822" description="Lipoprotein" evidence="1">
    <location>
        <begin position="19"/>
        <end position="215"/>
    </location>
</feature>
<organism evidence="2 3">
    <name type="scientific">Deinococcus indicus</name>
    <dbReference type="NCBI Taxonomy" id="223556"/>
    <lineage>
        <taxon>Bacteria</taxon>
        <taxon>Thermotogati</taxon>
        <taxon>Deinococcota</taxon>
        <taxon>Deinococci</taxon>
        <taxon>Deinococcales</taxon>
        <taxon>Deinococcaceae</taxon>
        <taxon>Deinococcus</taxon>
    </lineage>
</organism>
<keyword evidence="1" id="KW-0732">Signal</keyword>
<accession>A0A246BH22</accession>
<protein>
    <recommendedName>
        <fullName evidence="4">Lipoprotein</fullName>
    </recommendedName>
</protein>
<dbReference type="RefSeq" id="WP_088249521.1">
    <property type="nucleotide sequence ID" value="NZ_BNAM01000005.1"/>
</dbReference>
<dbReference type="AlphaFoldDB" id="A0A246BH22"/>
<dbReference type="PROSITE" id="PS51257">
    <property type="entry name" value="PROKAR_LIPOPROTEIN"/>
    <property type="match status" value="1"/>
</dbReference>
<dbReference type="OrthoDB" id="69281at2"/>
<gene>
    <name evidence="2" type="ORF">CBQ26_15395</name>
</gene>
<feature type="signal peptide" evidence="1">
    <location>
        <begin position="1"/>
        <end position="18"/>
    </location>
</feature>
<evidence type="ECO:0000313" key="2">
    <source>
        <dbReference type="EMBL" id="OWL94529.1"/>
    </source>
</evidence>
<sequence length="215" mass="22004">MKRTLPLIAALTLATTLASCGKIVGSLVPPQTVENPAGLDGKVLAPSSPLTIESVRGDVSYSTNGSTFDDVKFPDNIPFGIRPHGVEFQAGFSEAVVMGPCTVAAPATVAVTLKSLKLEVRDAAGKASFSSQPNVTFTLTRSAVAAGSATYAVSDTQASLKATSAESDAFIKTLTEGGANEASLNATISADQNSLAGCTMSFKLRGVKVILSNFS</sequence>
<dbReference type="Proteomes" id="UP000197208">
    <property type="component" value="Unassembled WGS sequence"/>
</dbReference>
<name>A0A246BH22_9DEIO</name>
<evidence type="ECO:0000313" key="3">
    <source>
        <dbReference type="Proteomes" id="UP000197208"/>
    </source>
</evidence>
<comment type="caution">
    <text evidence="2">The sequence shown here is derived from an EMBL/GenBank/DDBJ whole genome shotgun (WGS) entry which is preliminary data.</text>
</comment>
<evidence type="ECO:0008006" key="4">
    <source>
        <dbReference type="Google" id="ProtNLM"/>
    </source>
</evidence>